<gene>
    <name evidence="5" type="ORF">V0U35_05245</name>
</gene>
<keyword evidence="3" id="KW-0808">Transferase</keyword>
<dbReference type="EMBL" id="JAZDRO010000002">
    <property type="protein sequence ID" value="MEE2566079.1"/>
    <property type="molecule type" value="Genomic_DNA"/>
</dbReference>
<dbReference type="Gene3D" id="3.40.50.150">
    <property type="entry name" value="Vaccinia Virus protein VP39"/>
    <property type="match status" value="1"/>
</dbReference>
<comment type="caution">
    <text evidence="5">The sequence shown here is derived from an EMBL/GenBank/DDBJ whole genome shotgun (WGS) entry which is preliminary data.</text>
</comment>
<dbReference type="CDD" id="cd00090">
    <property type="entry name" value="HTH_ARSR"/>
    <property type="match status" value="1"/>
</dbReference>
<comment type="similarity">
    <text evidence="1">Belongs to the methyltransferase superfamily.</text>
</comment>
<dbReference type="SMART" id="SM00418">
    <property type="entry name" value="HTH_ARSR"/>
    <property type="match status" value="1"/>
</dbReference>
<dbReference type="InterPro" id="IPR013216">
    <property type="entry name" value="Methyltransf_11"/>
</dbReference>
<dbReference type="CDD" id="cd02440">
    <property type="entry name" value="AdoMet_MTases"/>
    <property type="match status" value="1"/>
</dbReference>
<dbReference type="InterPro" id="IPR029063">
    <property type="entry name" value="SAM-dependent_MTases_sf"/>
</dbReference>
<reference evidence="5 6" key="1">
    <citation type="submission" date="2024-01" db="EMBL/GenBank/DDBJ databases">
        <title>Hyphobacterium bacterium isolated from marine sediment.</title>
        <authorList>
            <person name="Zhao S."/>
        </authorList>
    </citation>
    <scope>NUCLEOTIDE SEQUENCE [LARGE SCALE GENOMIC DNA]</scope>
    <source>
        <strain evidence="5 6">Y60-23</strain>
    </source>
</reference>
<protein>
    <submittedName>
        <fullName evidence="5">Metalloregulator ArsR/SmtB family transcription factor</fullName>
    </submittedName>
</protein>
<dbReference type="SUPFAM" id="SSF53335">
    <property type="entry name" value="S-adenosyl-L-methionine-dependent methyltransferases"/>
    <property type="match status" value="1"/>
</dbReference>
<feature type="domain" description="HTH arsR-type" evidence="4">
    <location>
        <begin position="1"/>
        <end position="90"/>
    </location>
</feature>
<sequence>MEPLVAQLKALAEPTRLRIAVLLSRGELTVSELVQILGQSQPRVSRHLKLLSDAGLAVRLPQGSFVYYRLADSGPGKRLARVIGELAPPEDPVLRRDVDRLESVKEARAVAAQAYFDRASADWEKIRSLQFSEAEVEAAMRAATGEGPFELMIDVGVGTGRILEVFADRVKRGVGVDINHAMLNLARLNLERAGMSHGSVRQADVTALPFEDGAADLVTVHQVLHYLDDPAAAITECARVLKPGGVLLIVDFAPHQLEFLKTEHAHLRLGFSDNEITDWVEEAGLGLARRTALHPEEKTEKLTVKIWAARKDKRPIKSEGRRFGARAAS</sequence>
<dbReference type="InterPro" id="IPR036388">
    <property type="entry name" value="WH-like_DNA-bd_sf"/>
</dbReference>
<keyword evidence="2" id="KW-0489">Methyltransferase</keyword>
<dbReference type="RefSeq" id="WP_330195620.1">
    <property type="nucleotide sequence ID" value="NZ_JAZDRO010000002.1"/>
</dbReference>
<evidence type="ECO:0000313" key="6">
    <source>
        <dbReference type="Proteomes" id="UP001310692"/>
    </source>
</evidence>
<evidence type="ECO:0000256" key="2">
    <source>
        <dbReference type="ARBA" id="ARBA00022603"/>
    </source>
</evidence>
<name>A0ABU7LX34_9PROT</name>
<dbReference type="PRINTS" id="PR00778">
    <property type="entry name" value="HTHARSR"/>
</dbReference>
<dbReference type="Pfam" id="PF01022">
    <property type="entry name" value="HTH_5"/>
    <property type="match status" value="1"/>
</dbReference>
<dbReference type="PANTHER" id="PTHR44942:SF4">
    <property type="entry name" value="METHYLTRANSFERASE TYPE 11 DOMAIN-CONTAINING PROTEIN"/>
    <property type="match status" value="1"/>
</dbReference>
<dbReference type="PROSITE" id="PS50987">
    <property type="entry name" value="HTH_ARSR_2"/>
    <property type="match status" value="1"/>
</dbReference>
<accession>A0ABU7LX34</accession>
<evidence type="ECO:0000256" key="3">
    <source>
        <dbReference type="ARBA" id="ARBA00022679"/>
    </source>
</evidence>
<dbReference type="InterPro" id="IPR011991">
    <property type="entry name" value="ArsR-like_HTH"/>
</dbReference>
<proteinExistence type="inferred from homology"/>
<organism evidence="5 6">
    <name type="scientific">Hyphobacterium marinum</name>
    <dbReference type="NCBI Taxonomy" id="3116574"/>
    <lineage>
        <taxon>Bacteria</taxon>
        <taxon>Pseudomonadati</taxon>
        <taxon>Pseudomonadota</taxon>
        <taxon>Alphaproteobacteria</taxon>
        <taxon>Maricaulales</taxon>
        <taxon>Maricaulaceae</taxon>
        <taxon>Hyphobacterium</taxon>
    </lineage>
</organism>
<keyword evidence="6" id="KW-1185">Reference proteome</keyword>
<dbReference type="SUPFAM" id="SSF46785">
    <property type="entry name" value="Winged helix' DNA-binding domain"/>
    <property type="match status" value="1"/>
</dbReference>
<evidence type="ECO:0000313" key="5">
    <source>
        <dbReference type="EMBL" id="MEE2566079.1"/>
    </source>
</evidence>
<dbReference type="NCBIfam" id="NF033788">
    <property type="entry name" value="HTH_metalloreg"/>
    <property type="match status" value="1"/>
</dbReference>
<dbReference type="InterPro" id="IPR036390">
    <property type="entry name" value="WH_DNA-bd_sf"/>
</dbReference>
<dbReference type="Gene3D" id="1.10.10.10">
    <property type="entry name" value="Winged helix-like DNA-binding domain superfamily/Winged helix DNA-binding domain"/>
    <property type="match status" value="1"/>
</dbReference>
<dbReference type="Pfam" id="PF08241">
    <property type="entry name" value="Methyltransf_11"/>
    <property type="match status" value="1"/>
</dbReference>
<evidence type="ECO:0000256" key="1">
    <source>
        <dbReference type="ARBA" id="ARBA00008361"/>
    </source>
</evidence>
<dbReference type="Proteomes" id="UP001310692">
    <property type="component" value="Unassembled WGS sequence"/>
</dbReference>
<dbReference type="InterPro" id="IPR001845">
    <property type="entry name" value="HTH_ArsR_DNA-bd_dom"/>
</dbReference>
<evidence type="ECO:0000259" key="4">
    <source>
        <dbReference type="PROSITE" id="PS50987"/>
    </source>
</evidence>
<dbReference type="PANTHER" id="PTHR44942">
    <property type="entry name" value="METHYLTRANSF_11 DOMAIN-CONTAINING PROTEIN"/>
    <property type="match status" value="1"/>
</dbReference>
<dbReference type="InterPro" id="IPR051052">
    <property type="entry name" value="Diverse_substrate_MTase"/>
</dbReference>